<dbReference type="InterPro" id="IPR025394">
    <property type="entry name" value="DUF4127"/>
</dbReference>
<organism evidence="1 2">
    <name type="scientific">Hungatella hathewayi</name>
    <dbReference type="NCBI Taxonomy" id="154046"/>
    <lineage>
        <taxon>Bacteria</taxon>
        <taxon>Bacillati</taxon>
        <taxon>Bacillota</taxon>
        <taxon>Clostridia</taxon>
        <taxon>Lachnospirales</taxon>
        <taxon>Lachnospiraceae</taxon>
        <taxon>Hungatella</taxon>
    </lineage>
</organism>
<proteinExistence type="predicted"/>
<dbReference type="EMBL" id="CYZE01000002">
    <property type="protein sequence ID" value="CUN78347.1"/>
    <property type="molecule type" value="Genomic_DNA"/>
</dbReference>
<reference evidence="1 2" key="1">
    <citation type="submission" date="2015-09" db="EMBL/GenBank/DDBJ databases">
        <authorList>
            <consortium name="Pathogen Informatics"/>
        </authorList>
    </citation>
    <scope>NUCLEOTIDE SEQUENCE [LARGE SCALE GENOMIC DNA]</scope>
    <source>
        <strain evidence="1 2">2789STDY5608850</strain>
    </source>
</reference>
<evidence type="ECO:0000313" key="1">
    <source>
        <dbReference type="EMBL" id="CUN78347.1"/>
    </source>
</evidence>
<protein>
    <recommendedName>
        <fullName evidence="3">DUF4127 family protein</fullName>
    </recommendedName>
</protein>
<dbReference type="Proteomes" id="UP000095651">
    <property type="component" value="Unassembled WGS sequence"/>
</dbReference>
<gene>
    <name evidence="1" type="ORF">ERS852407_01083</name>
</gene>
<evidence type="ECO:0000313" key="2">
    <source>
        <dbReference type="Proteomes" id="UP000095651"/>
    </source>
</evidence>
<dbReference type="AlphaFoldDB" id="A0A173ZQN6"/>
<evidence type="ECO:0008006" key="3">
    <source>
        <dbReference type="Google" id="ProtNLM"/>
    </source>
</evidence>
<accession>A0A173ZQN6</accession>
<dbReference type="RefSeq" id="WP_055653336.1">
    <property type="nucleotide sequence ID" value="NZ_CABIXC010000002.1"/>
</dbReference>
<dbReference type="Pfam" id="PF13552">
    <property type="entry name" value="DUF4127"/>
    <property type="match status" value="1"/>
</dbReference>
<sequence length="513" mass="58697">MSKIVFIPLDERPCNYIYPDYIGRMSGLELSMPPKEILGDFKKEADVEAVWEWTKGQVKGASHLVVSMDMLLYGGIVPSRLHHLPDAVCAERLERLKEIKKLESGIQIYGFQLITRAPARDGSGEEPDYYEDYGYRIFRYGVIRDKESVKAASPEELEELETICREVPEEYLNDFLERRRINFNNHIRSIELVEEGVIDYMIIPLDDCREYGYAPSERKKLSSVMAKKNLLSRIAMYPGADEIGCTLLARAVNGQSGLAPAVYVDYSSLRGKTQIPSYEDRSIGETVLSHLLAAGCGEAETSAEADFVLAVNPPTPFSLKLEKEILTDDIILESERNLSAFLARIRKYRKKGLAVGIADCAIPNGADRALMQFLYEQDMLKELAAYGGWNTSSNTLGTVLSHLCAWNAAEKLGRLSEAVRDASEEFLFFRYLEDWGYMAEVRRDVTDHLTDIDPALNRLDLRDKEPVVREIVKKRLEEFQAKYFPQEPYRFDLWMPWNRMFEVEIHLDYIDEL</sequence>
<name>A0A173ZQN6_9FIRM</name>